<name>A0A953I794_SYMTR</name>
<dbReference type="Gene3D" id="3.40.50.1820">
    <property type="entry name" value="alpha/beta hydrolase"/>
    <property type="match status" value="1"/>
</dbReference>
<proteinExistence type="predicted"/>
<dbReference type="AlphaFoldDB" id="A0A953I794"/>
<comment type="caution">
    <text evidence="2">The sequence shown here is derived from an EMBL/GenBank/DDBJ whole genome shotgun (WGS) entry which is preliminary data.</text>
</comment>
<keyword evidence="2" id="KW-0378">Hydrolase</keyword>
<sequence>MAIRDFSDLQREVFRLYNQGAYREALALIDREAGRFPDYAPTFYFWRACLACRADGADAGLRWLQAAAEEGLWYHERMLNDPDLAPLRGDPRFEPLLKLFRERWEAAQAVARPVLRTYEPEGEPQGLLVALHGASSGFEQEEERARWTAATAAGWRVALAQSSQVWGPGLYSWRDRDRALAEVRAHLDSLGPHDPTVMAGFSMGAAVAMFGVLTGAFPATRFLAVAPAIRLETFRPLLAEARRDVRGYILIGDGDWMFKEVQEFASAMRDAGLACELEVHPGLGHDFPTGFAADLPRRLAVLNSPR</sequence>
<feature type="domain" description="BCE-2095-like N-terminal" evidence="1">
    <location>
        <begin position="9"/>
        <end position="108"/>
    </location>
</feature>
<protein>
    <submittedName>
        <fullName evidence="2">Alpha/beta hydrolase</fullName>
    </submittedName>
</protein>
<accession>A0A953I794</accession>
<dbReference type="EMBL" id="PIUK01000363">
    <property type="protein sequence ID" value="MBY6278157.1"/>
    <property type="molecule type" value="Genomic_DNA"/>
</dbReference>
<gene>
    <name evidence="2" type="ORF">CWE10_18665</name>
</gene>
<evidence type="ECO:0000313" key="2">
    <source>
        <dbReference type="EMBL" id="MBY6278157.1"/>
    </source>
</evidence>
<dbReference type="Proteomes" id="UP000732377">
    <property type="component" value="Unassembled WGS sequence"/>
</dbReference>
<dbReference type="InterPro" id="IPR054527">
    <property type="entry name" value="BCE_2095-like_N"/>
</dbReference>
<reference evidence="2" key="1">
    <citation type="submission" date="2017-11" db="EMBL/GenBank/DDBJ databases">
        <title>Three new genomes from thermophilic consortium.</title>
        <authorList>
            <person name="Quaggio R."/>
            <person name="Amgarten D."/>
            <person name="Setubal J.C."/>
        </authorList>
    </citation>
    <scope>NUCLEOTIDE SEQUENCE</scope>
    <source>
        <strain evidence="2">ZCTH01-B2</strain>
    </source>
</reference>
<dbReference type="SUPFAM" id="SSF53474">
    <property type="entry name" value="alpha/beta-Hydrolases"/>
    <property type="match status" value="1"/>
</dbReference>
<dbReference type="Pfam" id="PF22316">
    <property type="entry name" value="ABhydrolase-like_N"/>
    <property type="match status" value="1"/>
</dbReference>
<evidence type="ECO:0000313" key="3">
    <source>
        <dbReference type="Proteomes" id="UP000732377"/>
    </source>
</evidence>
<dbReference type="InterPro" id="IPR029058">
    <property type="entry name" value="AB_hydrolase_fold"/>
</dbReference>
<dbReference type="GO" id="GO:0016787">
    <property type="term" value="F:hydrolase activity"/>
    <property type="evidence" value="ECO:0007669"/>
    <property type="project" value="UniProtKB-KW"/>
</dbReference>
<dbReference type="NCBIfam" id="NF047558">
    <property type="entry name" value="TPR_END_plus"/>
    <property type="match status" value="1"/>
</dbReference>
<dbReference type="RefSeq" id="WP_011194767.1">
    <property type="nucleotide sequence ID" value="NZ_PIUK01000363.1"/>
</dbReference>
<organism evidence="2 3">
    <name type="scientific">Symbiobacterium thermophilum</name>
    <dbReference type="NCBI Taxonomy" id="2734"/>
    <lineage>
        <taxon>Bacteria</taxon>
        <taxon>Bacillati</taxon>
        <taxon>Bacillota</taxon>
        <taxon>Clostridia</taxon>
        <taxon>Eubacteriales</taxon>
        <taxon>Symbiobacteriaceae</taxon>
        <taxon>Symbiobacterium</taxon>
    </lineage>
</organism>
<evidence type="ECO:0000259" key="1">
    <source>
        <dbReference type="Pfam" id="PF22316"/>
    </source>
</evidence>